<dbReference type="InterPro" id="IPR023210">
    <property type="entry name" value="NADP_OxRdtase_dom"/>
</dbReference>
<dbReference type="InterPro" id="IPR036812">
    <property type="entry name" value="NAD(P)_OxRdtase_dom_sf"/>
</dbReference>
<accession>A0A2X0PNC8</accession>
<dbReference type="PANTHER" id="PTHR43364">
    <property type="entry name" value="NADH-SPECIFIC METHYLGLYOXAL REDUCTASE-RELATED"/>
    <property type="match status" value="1"/>
</dbReference>
<dbReference type="PANTHER" id="PTHR43364:SF1">
    <property type="entry name" value="OXIDOREDUCTASE YDHF"/>
    <property type="match status" value="1"/>
</dbReference>
<dbReference type="EMBL" id="OGTW01000101">
    <property type="protein sequence ID" value="SPB28555.1"/>
    <property type="molecule type" value="Genomic_DNA"/>
</dbReference>
<dbReference type="Proteomes" id="UP000279235">
    <property type="component" value="Unassembled WGS sequence"/>
</dbReference>
<sequence length="68" mass="7406">MKKFKIGKLEASQIILGCMRINEEGKDPVAVIEKSVEQGINFFDHADIYGGGACESIFADALEKSSVK</sequence>
<dbReference type="SUPFAM" id="SSF51430">
    <property type="entry name" value="NAD(P)-linked oxidoreductase"/>
    <property type="match status" value="1"/>
</dbReference>
<reference evidence="3" key="3">
    <citation type="submission" date="2018-05" db="EMBL/GenBank/DDBJ databases">
        <authorList>
            <person name="Lanie J.A."/>
            <person name="Ng W.-L."/>
            <person name="Kazmierczak K.M."/>
            <person name="Andrzejewski T.M."/>
            <person name="Davidsen T.M."/>
            <person name="Wayne K.J."/>
            <person name="Tettelin H."/>
            <person name="Glass J.I."/>
            <person name="Rusch D."/>
            <person name="Podicherti R."/>
            <person name="Tsui H.-C.T."/>
            <person name="Winkler M.E."/>
        </authorList>
    </citation>
    <scope>NUCLEOTIDE SEQUENCE</scope>
    <source>
        <strain evidence="3">Lactococcus lactis</strain>
    </source>
</reference>
<reference evidence="2" key="1">
    <citation type="submission" date="2018-01" db="EMBL/GenBank/DDBJ databases">
        <authorList>
            <person name="Gaut B.S."/>
            <person name="Morton B.R."/>
            <person name="Clegg M.T."/>
            <person name="Duvall M.R."/>
        </authorList>
    </citation>
    <scope>NUCLEOTIDE SEQUENCE</scope>
    <source>
        <strain evidence="2">Lactococcus lactis</strain>
    </source>
</reference>
<dbReference type="Pfam" id="PF00248">
    <property type="entry name" value="Aldo_ket_red"/>
    <property type="match status" value="1"/>
</dbReference>
<evidence type="ECO:0000313" key="2">
    <source>
        <dbReference type="EMBL" id="SPB28555.1"/>
    </source>
</evidence>
<proteinExistence type="predicted"/>
<evidence type="ECO:0000313" key="3">
    <source>
        <dbReference type="EMBL" id="SPS12582.1"/>
    </source>
</evidence>
<dbReference type="InterPro" id="IPR050523">
    <property type="entry name" value="AKR_Detox_Biosynth"/>
</dbReference>
<reference evidence="4" key="2">
    <citation type="submission" date="2018-05" db="EMBL/GenBank/DDBJ databases">
        <authorList>
            <person name="Duru I."/>
        </authorList>
    </citation>
    <scope>NUCLEOTIDE SEQUENCE [LARGE SCALE GENOMIC DNA]</scope>
</reference>
<protein>
    <submittedName>
        <fullName evidence="2">Oxidoreductase YdhF</fullName>
    </submittedName>
</protein>
<feature type="domain" description="NADP-dependent oxidoreductase" evidence="1">
    <location>
        <begin position="14"/>
        <end position="66"/>
    </location>
</feature>
<organism evidence="2">
    <name type="scientific">Lactococcus lactis</name>
    <dbReference type="NCBI Taxonomy" id="1358"/>
    <lineage>
        <taxon>Bacteria</taxon>
        <taxon>Bacillati</taxon>
        <taxon>Bacillota</taxon>
        <taxon>Bacilli</taxon>
        <taxon>Lactobacillales</taxon>
        <taxon>Streptococcaceae</taxon>
        <taxon>Lactococcus</taxon>
    </lineage>
</organism>
<evidence type="ECO:0000313" key="4">
    <source>
        <dbReference type="Proteomes" id="UP000279235"/>
    </source>
</evidence>
<name>A0A2X0PNC8_9LACT</name>
<dbReference type="Gene3D" id="3.20.20.100">
    <property type="entry name" value="NADP-dependent oxidoreductase domain"/>
    <property type="match status" value="1"/>
</dbReference>
<gene>
    <name evidence="2" type="primary">ydhF_1</name>
    <name evidence="2" type="ORF">AMHIJAGA_02539</name>
</gene>
<evidence type="ECO:0000259" key="1">
    <source>
        <dbReference type="Pfam" id="PF00248"/>
    </source>
</evidence>
<dbReference type="EMBL" id="OGTW02000101">
    <property type="protein sequence ID" value="SPS12582.1"/>
    <property type="molecule type" value="Genomic_DNA"/>
</dbReference>
<dbReference type="GO" id="GO:0005829">
    <property type="term" value="C:cytosol"/>
    <property type="evidence" value="ECO:0007669"/>
    <property type="project" value="TreeGrafter"/>
</dbReference>
<dbReference type="AlphaFoldDB" id="A0A2X0PNC8"/>